<dbReference type="GO" id="GO:0005819">
    <property type="term" value="C:spindle"/>
    <property type="evidence" value="ECO:0007669"/>
    <property type="project" value="TreeGrafter"/>
</dbReference>
<dbReference type="GO" id="GO:0000226">
    <property type="term" value="P:microtubule cytoskeleton organization"/>
    <property type="evidence" value="ECO:0007669"/>
    <property type="project" value="InterPro"/>
</dbReference>
<comment type="similarity">
    <text evidence="1">Belongs to the MAP65/ASE1 family.</text>
</comment>
<dbReference type="Proteomes" id="UP000006038">
    <property type="component" value="Chromosome 3"/>
</dbReference>
<keyword evidence="4" id="KW-1185">Reference proteome</keyword>
<dbReference type="OMA" id="KGRMFLE"/>
<name>J3LS89_ORYBR</name>
<dbReference type="Pfam" id="PF03999">
    <property type="entry name" value="MAP65_ASE1"/>
    <property type="match status" value="1"/>
</dbReference>
<dbReference type="EnsemblPlants" id="OB03G39150.1">
    <property type="protein sequence ID" value="OB03G39150.1"/>
    <property type="gene ID" value="OB03G39150"/>
</dbReference>
<dbReference type="AlphaFoldDB" id="J3LS89"/>
<dbReference type="HOGENOM" id="CLU_2188009_0_0_1"/>
<organism evidence="3">
    <name type="scientific">Oryza brachyantha</name>
    <name type="common">malo sina</name>
    <dbReference type="NCBI Taxonomy" id="4533"/>
    <lineage>
        <taxon>Eukaryota</taxon>
        <taxon>Viridiplantae</taxon>
        <taxon>Streptophyta</taxon>
        <taxon>Embryophyta</taxon>
        <taxon>Tracheophyta</taxon>
        <taxon>Spermatophyta</taxon>
        <taxon>Magnoliopsida</taxon>
        <taxon>Liliopsida</taxon>
        <taxon>Poales</taxon>
        <taxon>Poaceae</taxon>
        <taxon>BOP clade</taxon>
        <taxon>Oryzoideae</taxon>
        <taxon>Oryzeae</taxon>
        <taxon>Oryzinae</taxon>
        <taxon>Oryza</taxon>
    </lineage>
</organism>
<protein>
    <submittedName>
        <fullName evidence="3">Uncharacterized protein</fullName>
    </submittedName>
</protein>
<dbReference type="GO" id="GO:0005737">
    <property type="term" value="C:cytoplasm"/>
    <property type="evidence" value="ECO:0007669"/>
    <property type="project" value="TreeGrafter"/>
</dbReference>
<evidence type="ECO:0000313" key="4">
    <source>
        <dbReference type="Proteomes" id="UP000006038"/>
    </source>
</evidence>
<evidence type="ECO:0000256" key="2">
    <source>
        <dbReference type="ARBA" id="ARBA00022701"/>
    </source>
</evidence>
<dbReference type="GO" id="GO:0008017">
    <property type="term" value="F:microtubule binding"/>
    <property type="evidence" value="ECO:0007669"/>
    <property type="project" value="InterPro"/>
</dbReference>
<evidence type="ECO:0000313" key="3">
    <source>
        <dbReference type="EnsemblPlants" id="OB03G39150.1"/>
    </source>
</evidence>
<dbReference type="PANTHER" id="PTHR19321">
    <property type="entry name" value="PROTEIN REGULATOR OF CYTOKINESIS 1 PRC1-RELATED"/>
    <property type="match status" value="1"/>
</dbReference>
<dbReference type="GO" id="GO:0005874">
    <property type="term" value="C:microtubule"/>
    <property type="evidence" value="ECO:0007669"/>
    <property type="project" value="UniProtKB-KW"/>
</dbReference>
<reference evidence="3" key="1">
    <citation type="journal article" date="2013" name="Nat. Commun.">
        <title>Whole-genome sequencing of Oryza brachyantha reveals mechanisms underlying Oryza genome evolution.</title>
        <authorList>
            <person name="Chen J."/>
            <person name="Huang Q."/>
            <person name="Gao D."/>
            <person name="Wang J."/>
            <person name="Lang Y."/>
            <person name="Liu T."/>
            <person name="Li B."/>
            <person name="Bai Z."/>
            <person name="Luis Goicoechea J."/>
            <person name="Liang C."/>
            <person name="Chen C."/>
            <person name="Zhang W."/>
            <person name="Sun S."/>
            <person name="Liao Y."/>
            <person name="Zhang X."/>
            <person name="Yang L."/>
            <person name="Song C."/>
            <person name="Wang M."/>
            <person name="Shi J."/>
            <person name="Liu G."/>
            <person name="Liu J."/>
            <person name="Zhou H."/>
            <person name="Zhou W."/>
            <person name="Yu Q."/>
            <person name="An N."/>
            <person name="Chen Y."/>
            <person name="Cai Q."/>
            <person name="Wang B."/>
            <person name="Liu B."/>
            <person name="Min J."/>
            <person name="Huang Y."/>
            <person name="Wu H."/>
            <person name="Li Z."/>
            <person name="Zhang Y."/>
            <person name="Yin Y."/>
            <person name="Song W."/>
            <person name="Jiang J."/>
            <person name="Jackson S.A."/>
            <person name="Wing R.A."/>
            <person name="Wang J."/>
            <person name="Chen M."/>
        </authorList>
    </citation>
    <scope>NUCLEOTIDE SEQUENCE [LARGE SCALE GENOMIC DNA]</scope>
    <source>
        <strain evidence="3">cv. IRGC 101232</strain>
    </source>
</reference>
<dbReference type="eggNOG" id="KOG4302">
    <property type="taxonomic scope" value="Eukaryota"/>
</dbReference>
<accession>J3LS89</accession>
<sequence>MGEAAVELLYGVPLLPLQASGAAEAAGCGALLAELKQLWGEIGKSREERERTVRELELECMRVYRRKVDEATTERALLHQSLAAGEAEIAALTAALGADSSPQLKVNTH</sequence>
<proteinExistence type="inferred from homology"/>
<dbReference type="PANTHER" id="PTHR19321:SF14">
    <property type="entry name" value="OS03G0719000 PROTEIN"/>
    <property type="match status" value="1"/>
</dbReference>
<keyword evidence="2" id="KW-0493">Microtubule</keyword>
<reference evidence="3" key="2">
    <citation type="submission" date="2013-04" db="UniProtKB">
        <authorList>
            <consortium name="EnsemblPlants"/>
        </authorList>
    </citation>
    <scope>IDENTIFICATION</scope>
</reference>
<dbReference type="InterPro" id="IPR007145">
    <property type="entry name" value="MAP65_Ase1_PRC1"/>
</dbReference>
<dbReference type="STRING" id="4533.J3LS89"/>
<dbReference type="Gramene" id="OB03G39150.1">
    <property type="protein sequence ID" value="OB03G39150.1"/>
    <property type="gene ID" value="OB03G39150"/>
</dbReference>
<evidence type="ECO:0000256" key="1">
    <source>
        <dbReference type="ARBA" id="ARBA00006187"/>
    </source>
</evidence>